<protein>
    <submittedName>
        <fullName evidence="1">RRQRL motif-containing zinc-binding protein</fullName>
    </submittedName>
</protein>
<accession>A0ABW7ZUX2</accession>
<dbReference type="RefSeq" id="WP_397017883.1">
    <property type="nucleotide sequence ID" value="NZ_JBITMB010000001.1"/>
</dbReference>
<gene>
    <name evidence="1" type="ORF">ACIBP5_00075</name>
</gene>
<dbReference type="InterPro" id="IPR048142">
    <property type="entry name" value="QRL_CxxC_CxxC"/>
</dbReference>
<name>A0ABW7ZUX2_9ACTN</name>
<reference evidence="1 2" key="1">
    <citation type="submission" date="2024-10" db="EMBL/GenBank/DDBJ databases">
        <title>The Natural Products Discovery Center: Release of the First 8490 Sequenced Strains for Exploring Actinobacteria Biosynthetic Diversity.</title>
        <authorList>
            <person name="Kalkreuter E."/>
            <person name="Kautsar S.A."/>
            <person name="Yang D."/>
            <person name="Bader C.D."/>
            <person name="Teijaro C.N."/>
            <person name="Fluegel L."/>
            <person name="Davis C.M."/>
            <person name="Simpson J.R."/>
            <person name="Lauterbach L."/>
            <person name="Steele A.D."/>
            <person name="Gui C."/>
            <person name="Meng S."/>
            <person name="Li G."/>
            <person name="Viehrig K."/>
            <person name="Ye F."/>
            <person name="Su P."/>
            <person name="Kiefer A.F."/>
            <person name="Nichols A."/>
            <person name="Cepeda A.J."/>
            <person name="Yan W."/>
            <person name="Fan B."/>
            <person name="Jiang Y."/>
            <person name="Adhikari A."/>
            <person name="Zheng C.-J."/>
            <person name="Schuster L."/>
            <person name="Cowan T.M."/>
            <person name="Smanski M.J."/>
            <person name="Chevrette M.G."/>
            <person name="De Carvalho L.P.S."/>
            <person name="Shen B."/>
        </authorList>
    </citation>
    <scope>NUCLEOTIDE SEQUENCE [LARGE SCALE GENOMIC DNA]</scope>
    <source>
        <strain evidence="1 2">NPDC049503</strain>
    </source>
</reference>
<dbReference type="Proteomes" id="UP001612928">
    <property type="component" value="Unassembled WGS sequence"/>
</dbReference>
<comment type="caution">
    <text evidence="1">The sequence shown here is derived from an EMBL/GenBank/DDBJ whole genome shotgun (WGS) entry which is preliminary data.</text>
</comment>
<dbReference type="NCBIfam" id="NF041638">
    <property type="entry name" value="QRL_CxxC_CxxC"/>
    <property type="match status" value="1"/>
</dbReference>
<evidence type="ECO:0000313" key="2">
    <source>
        <dbReference type="Proteomes" id="UP001612928"/>
    </source>
</evidence>
<sequence length="115" mass="12752">MSRFRARFHDPAGERYGLPSYPLGMAPPHLLTRRQLDAAGLRPGRQGAQAQALWRSRRHGTSGVRATYLYDVRLALPKRAVSGKSRAVRRRCPGCLNDRANVLPCRRGDCAEGAV</sequence>
<organism evidence="1 2">
    <name type="scientific">Nonomuraea indica</name>
    <dbReference type="NCBI Taxonomy" id="1581193"/>
    <lineage>
        <taxon>Bacteria</taxon>
        <taxon>Bacillati</taxon>
        <taxon>Actinomycetota</taxon>
        <taxon>Actinomycetes</taxon>
        <taxon>Streptosporangiales</taxon>
        <taxon>Streptosporangiaceae</taxon>
        <taxon>Nonomuraea</taxon>
    </lineage>
</organism>
<keyword evidence="2" id="KW-1185">Reference proteome</keyword>
<proteinExistence type="predicted"/>
<evidence type="ECO:0000313" key="1">
    <source>
        <dbReference type="EMBL" id="MFI7438345.1"/>
    </source>
</evidence>
<dbReference type="EMBL" id="JBITMB010000001">
    <property type="protein sequence ID" value="MFI7438345.1"/>
    <property type="molecule type" value="Genomic_DNA"/>
</dbReference>